<feature type="transmembrane region" description="Helical" evidence="1">
    <location>
        <begin position="69"/>
        <end position="88"/>
    </location>
</feature>
<protein>
    <submittedName>
        <fullName evidence="2">Uncharacterized protein</fullName>
    </submittedName>
</protein>
<dbReference type="PANTHER" id="PTHR35896:SF3">
    <property type="entry name" value="MAJOR FACILITATOR SUPERFAMILY TRANSPORTER"/>
    <property type="match status" value="1"/>
</dbReference>
<reference evidence="2 3" key="1">
    <citation type="journal article" date="2024" name="Commun. Biol.">
        <title>Comparative genomic analysis of thermophilic fungi reveals convergent evolutionary adaptations and gene losses.</title>
        <authorList>
            <person name="Steindorff A.S."/>
            <person name="Aguilar-Pontes M.V."/>
            <person name="Robinson A.J."/>
            <person name="Andreopoulos B."/>
            <person name="LaButti K."/>
            <person name="Kuo A."/>
            <person name="Mondo S."/>
            <person name="Riley R."/>
            <person name="Otillar R."/>
            <person name="Haridas S."/>
            <person name="Lipzen A."/>
            <person name="Grimwood J."/>
            <person name="Schmutz J."/>
            <person name="Clum A."/>
            <person name="Reid I.D."/>
            <person name="Moisan M.C."/>
            <person name="Butler G."/>
            <person name="Nguyen T.T.M."/>
            <person name="Dewar K."/>
            <person name="Conant G."/>
            <person name="Drula E."/>
            <person name="Henrissat B."/>
            <person name="Hansel C."/>
            <person name="Singer S."/>
            <person name="Hutchinson M.I."/>
            <person name="de Vries R.P."/>
            <person name="Natvig D.O."/>
            <person name="Powell A.J."/>
            <person name="Tsang A."/>
            <person name="Grigoriev I.V."/>
        </authorList>
    </citation>
    <scope>NUCLEOTIDE SEQUENCE [LARGE SCALE GENOMIC DNA]</scope>
    <source>
        <strain evidence="2 3">CBS 494.80</strain>
    </source>
</reference>
<keyword evidence="1" id="KW-1133">Transmembrane helix</keyword>
<gene>
    <name evidence="2" type="ORF">VTL71DRAFT_6837</name>
</gene>
<proteinExistence type="predicted"/>
<dbReference type="InterPro" id="IPR053008">
    <property type="entry name" value="Phomopsin_biosynth_assoc"/>
</dbReference>
<name>A0ABR4BUY1_9HELO</name>
<sequence length="257" mass="29020">MPSNKSSMSKEEDGESLLSGCEHPLSRWSSNGRQLWPWSSRSVQFSSVGHNEEQATIAPRRRRLHITTLLLAIIITLAYVSVTFPMLVKAGLARRTFSCGTTLEEAKARGCTFDPMTVQWLPKQCSRRGLDEFLVAHGTHTWTKRSEIGNLYPDQTANESTWRYFTDETQSTEYLNGLIDAPIGHYKYVTTRGEHLAHCAFILIRGAEARAHGERVDLLSSDLEHTRHCALFLFEYARNTEHFDTINTPGDVMLGAC</sequence>
<dbReference type="EMBL" id="JAZHXI010000018">
    <property type="protein sequence ID" value="KAL2061460.1"/>
    <property type="molecule type" value="Genomic_DNA"/>
</dbReference>
<accession>A0ABR4BUY1</accession>
<dbReference type="Proteomes" id="UP001595075">
    <property type="component" value="Unassembled WGS sequence"/>
</dbReference>
<organism evidence="2 3">
    <name type="scientific">Oculimacula yallundae</name>
    <dbReference type="NCBI Taxonomy" id="86028"/>
    <lineage>
        <taxon>Eukaryota</taxon>
        <taxon>Fungi</taxon>
        <taxon>Dikarya</taxon>
        <taxon>Ascomycota</taxon>
        <taxon>Pezizomycotina</taxon>
        <taxon>Leotiomycetes</taxon>
        <taxon>Helotiales</taxon>
        <taxon>Ploettnerulaceae</taxon>
        <taxon>Oculimacula</taxon>
    </lineage>
</organism>
<keyword evidence="1" id="KW-0812">Transmembrane</keyword>
<evidence type="ECO:0000313" key="3">
    <source>
        <dbReference type="Proteomes" id="UP001595075"/>
    </source>
</evidence>
<evidence type="ECO:0000256" key="1">
    <source>
        <dbReference type="SAM" id="Phobius"/>
    </source>
</evidence>
<dbReference type="PANTHER" id="PTHR35896">
    <property type="entry name" value="IG-LIKE DOMAIN-CONTAINING PROTEIN"/>
    <property type="match status" value="1"/>
</dbReference>
<comment type="caution">
    <text evidence="2">The sequence shown here is derived from an EMBL/GenBank/DDBJ whole genome shotgun (WGS) entry which is preliminary data.</text>
</comment>
<evidence type="ECO:0000313" key="2">
    <source>
        <dbReference type="EMBL" id="KAL2061460.1"/>
    </source>
</evidence>
<keyword evidence="1" id="KW-0472">Membrane</keyword>
<keyword evidence="3" id="KW-1185">Reference proteome</keyword>